<sequence>MTRKAIETTVGLFLLIGVAAMIWLALKVGNWSPATTHDYEVTARFDNIGGLTMKAPVTLAGVTIGRVASIGIDADDYSARITLQIDQAHDNLPTDTSA</sequence>
<accession>A0A382RXP4</accession>
<evidence type="ECO:0000259" key="2">
    <source>
        <dbReference type="Pfam" id="PF02470"/>
    </source>
</evidence>
<dbReference type="PANTHER" id="PTHR33371">
    <property type="entry name" value="INTERMEMBRANE PHOSPHOLIPID TRANSPORT SYSTEM BINDING PROTEIN MLAD-RELATED"/>
    <property type="match status" value="1"/>
</dbReference>
<organism evidence="3">
    <name type="scientific">marine metagenome</name>
    <dbReference type="NCBI Taxonomy" id="408172"/>
    <lineage>
        <taxon>unclassified sequences</taxon>
        <taxon>metagenomes</taxon>
        <taxon>ecological metagenomes</taxon>
    </lineage>
</organism>
<dbReference type="AlphaFoldDB" id="A0A382RXP4"/>
<protein>
    <recommendedName>
        <fullName evidence="2">Mce/MlaD domain-containing protein</fullName>
    </recommendedName>
</protein>
<gene>
    <name evidence="3" type="ORF">METZ01_LOCUS354946</name>
</gene>
<keyword evidence="1" id="KW-0472">Membrane</keyword>
<feature type="domain" description="Mce/MlaD" evidence="2">
    <location>
        <begin position="39"/>
        <end position="98"/>
    </location>
</feature>
<dbReference type="PANTHER" id="PTHR33371:SF4">
    <property type="entry name" value="INTERMEMBRANE PHOSPHOLIPID TRANSPORT SYSTEM BINDING PROTEIN MLAD"/>
    <property type="match status" value="1"/>
</dbReference>
<dbReference type="EMBL" id="UINC01124737">
    <property type="protein sequence ID" value="SVD02092.1"/>
    <property type="molecule type" value="Genomic_DNA"/>
</dbReference>
<proteinExistence type="predicted"/>
<feature type="non-terminal residue" evidence="3">
    <location>
        <position position="98"/>
    </location>
</feature>
<feature type="transmembrane region" description="Helical" evidence="1">
    <location>
        <begin position="6"/>
        <end position="26"/>
    </location>
</feature>
<dbReference type="GO" id="GO:0005543">
    <property type="term" value="F:phospholipid binding"/>
    <property type="evidence" value="ECO:0007669"/>
    <property type="project" value="TreeGrafter"/>
</dbReference>
<evidence type="ECO:0000256" key="1">
    <source>
        <dbReference type="SAM" id="Phobius"/>
    </source>
</evidence>
<name>A0A382RXP4_9ZZZZ</name>
<dbReference type="InterPro" id="IPR052336">
    <property type="entry name" value="MlaD_Phospholipid_Transporter"/>
</dbReference>
<keyword evidence="1" id="KW-1133">Transmembrane helix</keyword>
<keyword evidence="1" id="KW-0812">Transmembrane</keyword>
<reference evidence="3" key="1">
    <citation type="submission" date="2018-05" db="EMBL/GenBank/DDBJ databases">
        <authorList>
            <person name="Lanie J.A."/>
            <person name="Ng W.-L."/>
            <person name="Kazmierczak K.M."/>
            <person name="Andrzejewski T.M."/>
            <person name="Davidsen T.M."/>
            <person name="Wayne K.J."/>
            <person name="Tettelin H."/>
            <person name="Glass J.I."/>
            <person name="Rusch D."/>
            <person name="Podicherti R."/>
            <person name="Tsui H.-C.T."/>
            <person name="Winkler M.E."/>
        </authorList>
    </citation>
    <scope>NUCLEOTIDE SEQUENCE</scope>
</reference>
<dbReference type="GO" id="GO:0005548">
    <property type="term" value="F:phospholipid transporter activity"/>
    <property type="evidence" value="ECO:0007669"/>
    <property type="project" value="TreeGrafter"/>
</dbReference>
<dbReference type="Pfam" id="PF02470">
    <property type="entry name" value="MlaD"/>
    <property type="match status" value="1"/>
</dbReference>
<evidence type="ECO:0000313" key="3">
    <source>
        <dbReference type="EMBL" id="SVD02092.1"/>
    </source>
</evidence>
<dbReference type="InterPro" id="IPR003399">
    <property type="entry name" value="Mce/MlaD"/>
</dbReference>